<reference evidence="6 7" key="1">
    <citation type="submission" date="2018-05" db="EMBL/GenBank/DDBJ databases">
        <title>Micromonosporas from Atacama Desert.</title>
        <authorList>
            <person name="Carro L."/>
            <person name="Golinska P."/>
            <person name="Klenk H.-P."/>
            <person name="Goodfellow M."/>
        </authorList>
    </citation>
    <scope>NUCLEOTIDE SEQUENCE [LARGE SCALE GENOMIC DNA]</scope>
    <source>
        <strain evidence="6 7">4G51</strain>
    </source>
</reference>
<feature type="region of interest" description="Disordered" evidence="4">
    <location>
        <begin position="234"/>
        <end position="258"/>
    </location>
</feature>
<dbReference type="AlphaFoldDB" id="A0A317DQG5"/>
<dbReference type="EMBL" id="QGKS01000110">
    <property type="protein sequence ID" value="PWR16592.1"/>
    <property type="molecule type" value="Genomic_DNA"/>
</dbReference>
<dbReference type="OrthoDB" id="9773429at2"/>
<evidence type="ECO:0000256" key="1">
    <source>
        <dbReference type="ARBA" id="ARBA00008059"/>
    </source>
</evidence>
<comment type="caution">
    <text evidence="6">The sequence shown here is derived from an EMBL/GenBank/DDBJ whole genome shotgun (WGS) entry which is preliminary data.</text>
</comment>
<accession>A0A317DQG5</accession>
<name>A0A317DQG5_9ACTN</name>
<evidence type="ECO:0000313" key="7">
    <source>
        <dbReference type="Proteomes" id="UP000246050"/>
    </source>
</evidence>
<dbReference type="InterPro" id="IPR047661">
    <property type="entry name" value="IstB"/>
</dbReference>
<dbReference type="Gene3D" id="3.40.50.300">
    <property type="entry name" value="P-loop containing nucleotide triphosphate hydrolases"/>
    <property type="match status" value="1"/>
</dbReference>
<dbReference type="PANTHER" id="PTHR30050">
    <property type="entry name" value="CHROMOSOMAL REPLICATION INITIATOR PROTEIN DNAA"/>
    <property type="match status" value="1"/>
</dbReference>
<evidence type="ECO:0000256" key="2">
    <source>
        <dbReference type="ARBA" id="ARBA00022741"/>
    </source>
</evidence>
<evidence type="ECO:0000256" key="3">
    <source>
        <dbReference type="ARBA" id="ARBA00022840"/>
    </source>
</evidence>
<dbReference type="InterPro" id="IPR003593">
    <property type="entry name" value="AAA+_ATPase"/>
</dbReference>
<dbReference type="SMART" id="SM00382">
    <property type="entry name" value="AAA"/>
    <property type="match status" value="1"/>
</dbReference>
<comment type="similarity">
    <text evidence="1">Belongs to the IS21/IS1162 putative ATP-binding protein family.</text>
</comment>
<evidence type="ECO:0000259" key="5">
    <source>
        <dbReference type="SMART" id="SM00382"/>
    </source>
</evidence>
<evidence type="ECO:0000313" key="6">
    <source>
        <dbReference type="EMBL" id="PWR16592.1"/>
    </source>
</evidence>
<dbReference type="GO" id="GO:0005524">
    <property type="term" value="F:ATP binding"/>
    <property type="evidence" value="ECO:0007669"/>
    <property type="project" value="UniProtKB-KW"/>
</dbReference>
<dbReference type="CDD" id="cd00009">
    <property type="entry name" value="AAA"/>
    <property type="match status" value="1"/>
</dbReference>
<dbReference type="RefSeq" id="WP_109800386.1">
    <property type="nucleotide sequence ID" value="NZ_QGKS01000110.1"/>
</dbReference>
<dbReference type="NCBIfam" id="NF038214">
    <property type="entry name" value="IS21_help_AAA"/>
    <property type="match status" value="1"/>
</dbReference>
<dbReference type="GO" id="GO:0006260">
    <property type="term" value="P:DNA replication"/>
    <property type="evidence" value="ECO:0007669"/>
    <property type="project" value="TreeGrafter"/>
</dbReference>
<proteinExistence type="inferred from homology"/>
<dbReference type="PIRSF" id="PIRSF003073">
    <property type="entry name" value="DNAC_TnpB_IstB"/>
    <property type="match status" value="1"/>
</dbReference>
<dbReference type="PANTHER" id="PTHR30050:SF4">
    <property type="entry name" value="ATP-BINDING PROTEIN RV3427C IN INSERTION SEQUENCE-RELATED"/>
    <property type="match status" value="1"/>
</dbReference>
<keyword evidence="3 6" id="KW-0067">ATP-binding</keyword>
<organism evidence="6 7">
    <name type="scientific">Micromonospora sicca</name>
    <dbReference type="NCBI Taxonomy" id="2202420"/>
    <lineage>
        <taxon>Bacteria</taxon>
        <taxon>Bacillati</taxon>
        <taxon>Actinomycetota</taxon>
        <taxon>Actinomycetes</taxon>
        <taxon>Micromonosporales</taxon>
        <taxon>Micromonosporaceae</taxon>
        <taxon>Micromonospora</taxon>
    </lineage>
</organism>
<feature type="domain" description="AAA+ ATPase" evidence="5">
    <location>
        <begin position="100"/>
        <end position="234"/>
    </location>
</feature>
<keyword evidence="2" id="KW-0547">Nucleotide-binding</keyword>
<dbReference type="InterPro" id="IPR028350">
    <property type="entry name" value="DNAC/IstB-like"/>
</dbReference>
<sequence length="258" mass="28691">MTVVDTALHDSLRALKLSGMLHTLDARLAQAQAGELGHLDFLQVLCHDEITRRDTMSIQRRLRRARFEQATTLEEFDFHTSPKLPAAQIRDLAALRWLQAGESVVLHGPVGVGKTHVAQALGHLAVRRGADVRFLKTSRALADLAGGHADRTWPRRLAELTRPALLILDDFAMRELTAQQADDLYELISERAQAGRSLIATSNRSPADWYPLFPNPVVAESLLDRLINTSHQVFMNGPSYRPNKRPGRPGSTTTQTTK</sequence>
<protein>
    <submittedName>
        <fullName evidence="6">ATP-binding protein</fullName>
    </submittedName>
</protein>
<dbReference type="Pfam" id="PF01695">
    <property type="entry name" value="IstB_IS21"/>
    <property type="match status" value="1"/>
</dbReference>
<dbReference type="InterPro" id="IPR027417">
    <property type="entry name" value="P-loop_NTPase"/>
</dbReference>
<dbReference type="Proteomes" id="UP000246050">
    <property type="component" value="Unassembled WGS sequence"/>
</dbReference>
<gene>
    <name evidence="6" type="ORF">DKT69_04830</name>
</gene>
<dbReference type="SUPFAM" id="SSF52540">
    <property type="entry name" value="P-loop containing nucleoside triphosphate hydrolases"/>
    <property type="match status" value="1"/>
</dbReference>
<evidence type="ECO:0000256" key="4">
    <source>
        <dbReference type="SAM" id="MobiDB-lite"/>
    </source>
</evidence>
<dbReference type="InterPro" id="IPR002611">
    <property type="entry name" value="IstB_ATP-bd"/>
</dbReference>